<dbReference type="AlphaFoldDB" id="G0UJD7"/>
<dbReference type="VEuPathDB" id="TriTrypDB:TcIL3000_2_660"/>
<proteinExistence type="predicted"/>
<accession>G0UJD7</accession>
<reference evidence="1" key="1">
    <citation type="journal article" date="2012" name="Proc. Natl. Acad. Sci. U.S.A.">
        <title>Antigenic diversity is generated by distinct evolutionary mechanisms in African trypanosome species.</title>
        <authorList>
            <person name="Jackson A.P."/>
            <person name="Berry A."/>
            <person name="Aslett M."/>
            <person name="Allison H.C."/>
            <person name="Burton P."/>
            <person name="Vavrova-Anderson J."/>
            <person name="Brown R."/>
            <person name="Browne H."/>
            <person name="Corton N."/>
            <person name="Hauser H."/>
            <person name="Gamble J."/>
            <person name="Gilderthorp R."/>
            <person name="Marcello L."/>
            <person name="McQuillan J."/>
            <person name="Otto T.D."/>
            <person name="Quail M.A."/>
            <person name="Sanders M.J."/>
            <person name="van Tonder A."/>
            <person name="Ginger M.L."/>
            <person name="Field M.C."/>
            <person name="Barry J.D."/>
            <person name="Hertz-Fowler C."/>
            <person name="Berriman M."/>
        </authorList>
    </citation>
    <scope>NUCLEOTIDE SEQUENCE</scope>
    <source>
        <strain evidence="1">IL3000</strain>
    </source>
</reference>
<organism evidence="1">
    <name type="scientific">Trypanosoma congolense (strain IL3000)</name>
    <dbReference type="NCBI Taxonomy" id="1068625"/>
    <lineage>
        <taxon>Eukaryota</taxon>
        <taxon>Discoba</taxon>
        <taxon>Euglenozoa</taxon>
        <taxon>Kinetoplastea</taxon>
        <taxon>Metakinetoplastina</taxon>
        <taxon>Trypanosomatida</taxon>
        <taxon>Trypanosomatidae</taxon>
        <taxon>Trypanosoma</taxon>
        <taxon>Nannomonas</taxon>
    </lineage>
</organism>
<gene>
    <name evidence="1" type="ORF">TCIL3000_2_660</name>
</gene>
<dbReference type="Gene3D" id="2.40.50.140">
    <property type="entry name" value="Nucleic acid-binding proteins"/>
    <property type="match status" value="1"/>
</dbReference>
<evidence type="ECO:0000313" key="1">
    <source>
        <dbReference type="EMBL" id="CCC89490.1"/>
    </source>
</evidence>
<protein>
    <submittedName>
        <fullName evidence="1">Uncharacterized protein</fullName>
    </submittedName>
</protein>
<name>G0UJD7_TRYCI</name>
<sequence length="308" mass="33043">MRSAAFHFLNTPSQTTSVGTLDVNPHLQSADRLRGEPHIGGGYGSDKVSRNGDKNGCFGRASVSTSSHRKYLSQRPVFISQLLRATRVGVATLMVDGFPCETVCFAARVVRCGVVAATKGEASKGCTVLLLSDGTGIVPVIQYNTDCAHRVNDLGKASGSYSASFTLGNSFAHALYEGLMAGDSGAAGSRLLPPVASPGNLPFYRGLEVPTVNECDYVFVSGRLAFADTSIDTQQVVREAHEFIFGTEDSPVHQCHDHRKDGATRSSICVRGNVRIINDMNEINFWMLSALETHARLLAKKVDAATIF</sequence>
<dbReference type="InterPro" id="IPR012340">
    <property type="entry name" value="NA-bd_OB-fold"/>
</dbReference>
<dbReference type="EMBL" id="HE575315">
    <property type="protein sequence ID" value="CCC89490.1"/>
    <property type="molecule type" value="Genomic_DNA"/>
</dbReference>